<organism evidence="1 2">
    <name type="scientific">Burkholderia oklahomensis</name>
    <dbReference type="NCBI Taxonomy" id="342113"/>
    <lineage>
        <taxon>Bacteria</taxon>
        <taxon>Pseudomonadati</taxon>
        <taxon>Pseudomonadota</taxon>
        <taxon>Betaproteobacteria</taxon>
        <taxon>Burkholderiales</taxon>
        <taxon>Burkholderiaceae</taxon>
        <taxon>Burkholderia</taxon>
        <taxon>pseudomallei group</taxon>
    </lineage>
</organism>
<dbReference type="Proteomes" id="UP000029424">
    <property type="component" value="Chromosome 1"/>
</dbReference>
<protein>
    <submittedName>
        <fullName evidence="1">Uncharacterized protein</fullName>
    </submittedName>
</protein>
<sequence>MSIVRIDTTSVSYGEAQCTLVKVSGNDASHLDGAFDCLGDGVDGNEALSLRLAGGKLRLIDRAGNIWQSTDELSRCL</sequence>
<gene>
    <name evidence="1" type="ORF">DM82_2293</name>
</gene>
<dbReference type="AlphaFoldDB" id="A0AAI8B4C0"/>
<name>A0AAI8B4C0_9BURK</name>
<dbReference type="KEGG" id="bok:DM82_2293"/>
<keyword evidence="2" id="KW-1185">Reference proteome</keyword>
<proteinExistence type="predicted"/>
<evidence type="ECO:0000313" key="1">
    <source>
        <dbReference type="EMBL" id="AIO65249.1"/>
    </source>
</evidence>
<dbReference type="EMBL" id="CP008726">
    <property type="protein sequence ID" value="AIO65249.1"/>
    <property type="molecule type" value="Genomic_DNA"/>
</dbReference>
<evidence type="ECO:0000313" key="2">
    <source>
        <dbReference type="Proteomes" id="UP000029424"/>
    </source>
</evidence>
<accession>A0AAI8B4C0</accession>
<reference evidence="1 2" key="1">
    <citation type="submission" date="2014-06" db="EMBL/GenBank/DDBJ databases">
        <authorList>
            <person name="Bishop-Lilly K.A."/>
            <person name="Broomall S.M."/>
            <person name="Chain P.S."/>
            <person name="Chertkov O."/>
            <person name="Coyne S.R."/>
            <person name="Daligault H.E."/>
            <person name="Davenport K.W."/>
            <person name="Erkkila T."/>
            <person name="Frey K.G."/>
            <person name="Gibbons H.S."/>
            <person name="Gu W."/>
            <person name="Jaissle J."/>
            <person name="Johnson S.L."/>
            <person name="Koroleva G.I."/>
            <person name="Ladner J.T."/>
            <person name="Lo C.-C."/>
            <person name="Minogue T.D."/>
            <person name="Munk C."/>
            <person name="Palacios G.F."/>
            <person name="Redden C.L."/>
            <person name="Rosenzweig C.N."/>
            <person name="Scholz M.B."/>
            <person name="Teshima H."/>
            <person name="Xu Y."/>
        </authorList>
    </citation>
    <scope>NUCLEOTIDE SEQUENCE [LARGE SCALE GENOMIC DNA]</scope>
    <source>
        <strain evidence="1 2">EO147</strain>
    </source>
</reference>